<dbReference type="RefSeq" id="WP_072595738.1">
    <property type="nucleotide sequence ID" value="NZ_CP018221.1"/>
</dbReference>
<dbReference type="OrthoDB" id="9804217at2"/>
<gene>
    <name evidence="10" type="primary">trpC</name>
    <name evidence="12" type="ORF">BSL82_01640</name>
</gene>
<evidence type="ECO:0000313" key="12">
    <source>
        <dbReference type="EMBL" id="API58162.1"/>
    </source>
</evidence>
<evidence type="ECO:0000256" key="1">
    <source>
        <dbReference type="ARBA" id="ARBA00001633"/>
    </source>
</evidence>
<dbReference type="Proteomes" id="UP000182063">
    <property type="component" value="Chromosome"/>
</dbReference>
<keyword evidence="8 10" id="KW-0057">Aromatic amino acid biosynthesis</keyword>
<evidence type="ECO:0000259" key="11">
    <source>
        <dbReference type="Pfam" id="PF00218"/>
    </source>
</evidence>
<comment type="pathway">
    <text evidence="2 10">Amino-acid biosynthesis; L-tryptophan biosynthesis; L-tryptophan from chorismate: step 4/5.</text>
</comment>
<dbReference type="Gene3D" id="3.20.20.70">
    <property type="entry name" value="Aldolase class I"/>
    <property type="match status" value="1"/>
</dbReference>
<keyword evidence="5 10" id="KW-0028">Amino-acid biosynthesis</keyword>
<keyword evidence="13" id="KW-1185">Reference proteome</keyword>
<dbReference type="InterPro" id="IPR045186">
    <property type="entry name" value="Indole-3-glycerol_P_synth"/>
</dbReference>
<protein>
    <recommendedName>
        <fullName evidence="4 10">Indole-3-glycerol phosphate synthase</fullName>
        <shortName evidence="10">IGPS</shortName>
        <ecNumber evidence="3 10">4.1.1.48</ecNumber>
    </recommendedName>
</protein>
<dbReference type="NCBIfam" id="NF001377">
    <property type="entry name" value="PRK00278.2-4"/>
    <property type="match status" value="1"/>
</dbReference>
<dbReference type="GO" id="GO:0000162">
    <property type="term" value="P:L-tryptophan biosynthetic process"/>
    <property type="evidence" value="ECO:0007669"/>
    <property type="project" value="UniProtKB-UniRule"/>
</dbReference>
<evidence type="ECO:0000256" key="8">
    <source>
        <dbReference type="ARBA" id="ARBA00023141"/>
    </source>
</evidence>
<dbReference type="GO" id="GO:0004425">
    <property type="term" value="F:indole-3-glycerol-phosphate synthase activity"/>
    <property type="evidence" value="ECO:0007669"/>
    <property type="project" value="UniProtKB-UniRule"/>
</dbReference>
<dbReference type="KEGG" id="sphj:BSL82_01640"/>
<evidence type="ECO:0000313" key="13">
    <source>
        <dbReference type="Proteomes" id="UP000182063"/>
    </source>
</evidence>
<dbReference type="FunFam" id="3.20.20.70:FF:000024">
    <property type="entry name" value="Indole-3-glycerol phosphate synthase"/>
    <property type="match status" value="1"/>
</dbReference>
<comment type="catalytic activity">
    <reaction evidence="1 10">
        <text>1-(2-carboxyphenylamino)-1-deoxy-D-ribulose 5-phosphate + H(+) = (1S,2R)-1-C-(indol-3-yl)glycerol 3-phosphate + CO2 + H2O</text>
        <dbReference type="Rhea" id="RHEA:23476"/>
        <dbReference type="ChEBI" id="CHEBI:15377"/>
        <dbReference type="ChEBI" id="CHEBI:15378"/>
        <dbReference type="ChEBI" id="CHEBI:16526"/>
        <dbReference type="ChEBI" id="CHEBI:58613"/>
        <dbReference type="ChEBI" id="CHEBI:58866"/>
        <dbReference type="EC" id="4.1.1.48"/>
    </reaction>
</comment>
<evidence type="ECO:0000256" key="4">
    <source>
        <dbReference type="ARBA" id="ARBA00018080"/>
    </source>
</evidence>
<reference evidence="13" key="1">
    <citation type="submission" date="2016-11" db="EMBL/GenBank/DDBJ databases">
        <title>Complete Genome Sequence of alachlor-degrading Sphingomonas sp. strain JJ-A5.</title>
        <authorList>
            <person name="Lee H."/>
            <person name="Ka J.-O."/>
        </authorList>
    </citation>
    <scope>NUCLEOTIDE SEQUENCE [LARGE SCALE GENOMIC DNA]</scope>
    <source>
        <strain evidence="13">JJ-A5</strain>
    </source>
</reference>
<organism evidence="12 13">
    <name type="scientific">Tardibacter chloracetimidivorans</name>
    <dbReference type="NCBI Taxonomy" id="1921510"/>
    <lineage>
        <taxon>Bacteria</taxon>
        <taxon>Pseudomonadati</taxon>
        <taxon>Pseudomonadota</taxon>
        <taxon>Alphaproteobacteria</taxon>
        <taxon>Sphingomonadales</taxon>
        <taxon>Sphingomonadaceae</taxon>
        <taxon>Tardibacter</taxon>
    </lineage>
</organism>
<evidence type="ECO:0000256" key="3">
    <source>
        <dbReference type="ARBA" id="ARBA00012362"/>
    </source>
</evidence>
<dbReference type="SUPFAM" id="SSF51366">
    <property type="entry name" value="Ribulose-phoshate binding barrel"/>
    <property type="match status" value="1"/>
</dbReference>
<evidence type="ECO:0000256" key="10">
    <source>
        <dbReference type="HAMAP-Rule" id="MF_00134"/>
    </source>
</evidence>
<dbReference type="Pfam" id="PF00218">
    <property type="entry name" value="IGPS"/>
    <property type="match status" value="1"/>
</dbReference>
<dbReference type="InterPro" id="IPR011060">
    <property type="entry name" value="RibuloseP-bd_barrel"/>
</dbReference>
<dbReference type="InterPro" id="IPR013785">
    <property type="entry name" value="Aldolase_TIM"/>
</dbReference>
<dbReference type="GO" id="GO:0004640">
    <property type="term" value="F:phosphoribosylanthranilate isomerase activity"/>
    <property type="evidence" value="ECO:0007669"/>
    <property type="project" value="TreeGrafter"/>
</dbReference>
<feature type="domain" description="Indole-3-glycerol phosphate synthase" evidence="11">
    <location>
        <begin position="5"/>
        <end position="260"/>
    </location>
</feature>
<evidence type="ECO:0000256" key="2">
    <source>
        <dbReference type="ARBA" id="ARBA00004696"/>
    </source>
</evidence>
<keyword evidence="6 10" id="KW-0210">Decarboxylase</keyword>
<sequence length="264" mass="28663">MSNTLAQIIADKRNHIAIRKTQVSLAALEAHAREASPPRGFKAALDRAHAEGRYGLIAEVKKGSPSKGLIREDFDPPAHARAYQAGGASCLSVLTDEPWFMGADEYLVAARAEVDLPVLRKDFMIDPWQVTEARALGADCILLIVACLDLLQMRELEAAALELGMDVLVEVHNPAEMEEALQLKSSLLGINNRNLKTLEVDLSVARDYAAMVPDTHRLVGESGLRTKADLDALAEVGVTSFLVGESLMREADVEAATRRLLTGQ</sequence>
<accession>A0A1L3ZRB1</accession>
<dbReference type="PANTHER" id="PTHR22854">
    <property type="entry name" value="TRYPTOPHAN BIOSYNTHESIS PROTEIN"/>
    <property type="match status" value="1"/>
</dbReference>
<proteinExistence type="inferred from homology"/>
<dbReference type="EMBL" id="CP018221">
    <property type="protein sequence ID" value="API58162.1"/>
    <property type="molecule type" value="Genomic_DNA"/>
</dbReference>
<evidence type="ECO:0000256" key="5">
    <source>
        <dbReference type="ARBA" id="ARBA00022605"/>
    </source>
</evidence>
<dbReference type="CDD" id="cd00331">
    <property type="entry name" value="IGPS"/>
    <property type="match status" value="1"/>
</dbReference>
<evidence type="ECO:0000256" key="7">
    <source>
        <dbReference type="ARBA" id="ARBA00022822"/>
    </source>
</evidence>
<keyword evidence="9 10" id="KW-0456">Lyase</keyword>
<name>A0A1L3ZRB1_9SPHN</name>
<dbReference type="AlphaFoldDB" id="A0A1L3ZRB1"/>
<dbReference type="PANTHER" id="PTHR22854:SF2">
    <property type="entry name" value="INDOLE-3-GLYCEROL-PHOSPHATE SYNTHASE"/>
    <property type="match status" value="1"/>
</dbReference>
<dbReference type="HAMAP" id="MF_00134_B">
    <property type="entry name" value="IGPS_B"/>
    <property type="match status" value="1"/>
</dbReference>
<dbReference type="NCBIfam" id="NF001370">
    <property type="entry name" value="PRK00278.1-2"/>
    <property type="match status" value="1"/>
</dbReference>
<dbReference type="EC" id="4.1.1.48" evidence="3 10"/>
<dbReference type="UniPathway" id="UPA00035">
    <property type="reaction ID" value="UER00043"/>
</dbReference>
<evidence type="ECO:0000256" key="6">
    <source>
        <dbReference type="ARBA" id="ARBA00022793"/>
    </source>
</evidence>
<evidence type="ECO:0000256" key="9">
    <source>
        <dbReference type="ARBA" id="ARBA00023239"/>
    </source>
</evidence>
<dbReference type="NCBIfam" id="NF001373">
    <property type="entry name" value="PRK00278.1-6"/>
    <property type="match status" value="1"/>
</dbReference>
<dbReference type="STRING" id="1921510.BSL82_01640"/>
<keyword evidence="7 10" id="KW-0822">Tryptophan biosynthesis</keyword>
<dbReference type="InterPro" id="IPR013798">
    <property type="entry name" value="Indole-3-glycerol_P_synth_dom"/>
</dbReference>
<comment type="similarity">
    <text evidence="10">Belongs to the TrpC family.</text>
</comment>